<sequence>MLKRPEHLSKLELGYYKCLIVVGHRSELCIDRTFYSLADSLMNSGCPWLVLANYDSGISNRVKTLEDHELLSPAQRLSLQCNIKVSGTKRPLLFTEVSEGTAFTLTNFEFLIRANPPGEDLWVDFEKCNELDLITEGVSNL</sequence>
<dbReference type="AlphaFoldDB" id="A0A837G953"/>
<name>A0A837G953_9VIBR</name>
<evidence type="ECO:0000313" key="1">
    <source>
        <dbReference type="EMBL" id="KJY74085.1"/>
    </source>
</evidence>
<organism evidence="1">
    <name type="scientific">Vibrio coralliilyticus</name>
    <dbReference type="NCBI Taxonomy" id="190893"/>
    <lineage>
        <taxon>Bacteria</taxon>
        <taxon>Pseudomonadati</taxon>
        <taxon>Pseudomonadota</taxon>
        <taxon>Gammaproteobacteria</taxon>
        <taxon>Vibrionales</taxon>
        <taxon>Vibrionaceae</taxon>
        <taxon>Vibrio</taxon>
    </lineage>
</organism>
<protein>
    <submittedName>
        <fullName evidence="1">Uncharacterized protein</fullName>
    </submittedName>
</protein>
<dbReference type="EMBL" id="JXXR01000010">
    <property type="protein sequence ID" value="KJY74085.1"/>
    <property type="molecule type" value="Genomic_DNA"/>
</dbReference>
<reference evidence="1" key="1">
    <citation type="journal article" date="2015" name="BMC Genomics">
        <title>Genome mining reveals unlocked bioactive potential of marine Gram-negative bacteria.</title>
        <authorList>
            <person name="Machado H."/>
            <person name="Sonnenschein E.C."/>
            <person name="Melchiorsen J."/>
            <person name="Gram L."/>
        </authorList>
    </citation>
    <scope>NUCLEOTIDE SEQUENCE</scope>
    <source>
        <strain evidence="1">S2052</strain>
    </source>
</reference>
<accession>A0A837G953</accession>
<gene>
    <name evidence="1" type="ORF">TW71_09805</name>
</gene>
<comment type="caution">
    <text evidence="1">The sequence shown here is derived from an EMBL/GenBank/DDBJ whole genome shotgun (WGS) entry which is preliminary data.</text>
</comment>
<proteinExistence type="predicted"/>